<keyword evidence="2" id="KW-0645">Protease</keyword>
<evidence type="ECO:0000259" key="5">
    <source>
        <dbReference type="PROSITE" id="PS51935"/>
    </source>
</evidence>
<organism evidence="6 7">
    <name type="scientific">Candidatus Harrisonbacteria bacterium RIFCSPLOWO2_02_FULL_45_10c</name>
    <dbReference type="NCBI Taxonomy" id="1798410"/>
    <lineage>
        <taxon>Bacteria</taxon>
        <taxon>Candidatus Harrisoniibacteriota</taxon>
    </lineage>
</organism>
<dbReference type="InterPro" id="IPR038765">
    <property type="entry name" value="Papain-like_cys_pep_sf"/>
</dbReference>
<dbReference type="PANTHER" id="PTHR47053:SF1">
    <property type="entry name" value="MUREIN DD-ENDOPEPTIDASE MEPH-RELATED"/>
    <property type="match status" value="1"/>
</dbReference>
<dbReference type="InterPro" id="IPR000064">
    <property type="entry name" value="NLP_P60_dom"/>
</dbReference>
<feature type="domain" description="NlpC/P60" evidence="5">
    <location>
        <begin position="2"/>
        <end position="141"/>
    </location>
</feature>
<dbReference type="PROSITE" id="PS51935">
    <property type="entry name" value="NLPC_P60"/>
    <property type="match status" value="1"/>
</dbReference>
<dbReference type="SUPFAM" id="SSF54001">
    <property type="entry name" value="Cysteine proteinases"/>
    <property type="match status" value="1"/>
</dbReference>
<keyword evidence="3" id="KW-0378">Hydrolase</keyword>
<dbReference type="PANTHER" id="PTHR47053">
    <property type="entry name" value="MUREIN DD-ENDOPEPTIDASE MEPH-RELATED"/>
    <property type="match status" value="1"/>
</dbReference>
<dbReference type="AlphaFoldDB" id="A0A1G1ZUX2"/>
<dbReference type="GO" id="GO:0006508">
    <property type="term" value="P:proteolysis"/>
    <property type="evidence" value="ECO:0007669"/>
    <property type="project" value="UniProtKB-KW"/>
</dbReference>
<gene>
    <name evidence="6" type="ORF">A3H63_02745</name>
</gene>
<dbReference type="Proteomes" id="UP000176284">
    <property type="component" value="Unassembled WGS sequence"/>
</dbReference>
<evidence type="ECO:0000256" key="4">
    <source>
        <dbReference type="ARBA" id="ARBA00022807"/>
    </source>
</evidence>
<keyword evidence="4" id="KW-0788">Thiol protease</keyword>
<evidence type="ECO:0000256" key="2">
    <source>
        <dbReference type="ARBA" id="ARBA00022670"/>
    </source>
</evidence>
<dbReference type="InterPro" id="IPR051202">
    <property type="entry name" value="Peptidase_C40"/>
</dbReference>
<dbReference type="STRING" id="1798410.A3H63_02745"/>
<dbReference type="EMBL" id="MHJM01000013">
    <property type="protein sequence ID" value="OGY67926.1"/>
    <property type="molecule type" value="Genomic_DNA"/>
</dbReference>
<evidence type="ECO:0000256" key="1">
    <source>
        <dbReference type="ARBA" id="ARBA00007074"/>
    </source>
</evidence>
<comment type="similarity">
    <text evidence="1">Belongs to the peptidase C40 family.</text>
</comment>
<sequence>MDANQEKLVAAARSCIGRPYKYGAKPEDMPNYFDCSSFTQYVFKTIGIDIPRSTLLQATIGKEIPLDQPPAVGDLIFFRGSKGHYDDALFPGKSVYIGHVALYIGENKIIHGAFQRGVVEEIPMETAIKEKGPIVLIKKVLSG</sequence>
<evidence type="ECO:0000313" key="6">
    <source>
        <dbReference type="EMBL" id="OGY67926.1"/>
    </source>
</evidence>
<name>A0A1G1ZUX2_9BACT</name>
<dbReference type="Pfam" id="PF00877">
    <property type="entry name" value="NLPC_P60"/>
    <property type="match status" value="1"/>
</dbReference>
<dbReference type="Gene3D" id="3.90.1720.10">
    <property type="entry name" value="endopeptidase domain like (from Nostoc punctiforme)"/>
    <property type="match status" value="1"/>
</dbReference>
<protein>
    <recommendedName>
        <fullName evidence="5">NlpC/P60 domain-containing protein</fullName>
    </recommendedName>
</protein>
<reference evidence="6 7" key="1">
    <citation type="journal article" date="2016" name="Nat. Commun.">
        <title>Thousands of microbial genomes shed light on interconnected biogeochemical processes in an aquifer system.</title>
        <authorList>
            <person name="Anantharaman K."/>
            <person name="Brown C.T."/>
            <person name="Hug L.A."/>
            <person name="Sharon I."/>
            <person name="Castelle C.J."/>
            <person name="Probst A.J."/>
            <person name="Thomas B.C."/>
            <person name="Singh A."/>
            <person name="Wilkins M.J."/>
            <person name="Karaoz U."/>
            <person name="Brodie E.L."/>
            <person name="Williams K.H."/>
            <person name="Hubbard S.S."/>
            <person name="Banfield J.F."/>
        </authorList>
    </citation>
    <scope>NUCLEOTIDE SEQUENCE [LARGE SCALE GENOMIC DNA]</scope>
</reference>
<dbReference type="GO" id="GO:0008234">
    <property type="term" value="F:cysteine-type peptidase activity"/>
    <property type="evidence" value="ECO:0007669"/>
    <property type="project" value="UniProtKB-KW"/>
</dbReference>
<evidence type="ECO:0000256" key="3">
    <source>
        <dbReference type="ARBA" id="ARBA00022801"/>
    </source>
</evidence>
<evidence type="ECO:0000313" key="7">
    <source>
        <dbReference type="Proteomes" id="UP000176284"/>
    </source>
</evidence>
<comment type="caution">
    <text evidence="6">The sequence shown here is derived from an EMBL/GenBank/DDBJ whole genome shotgun (WGS) entry which is preliminary data.</text>
</comment>
<proteinExistence type="inferred from homology"/>
<accession>A0A1G1ZUX2</accession>